<evidence type="ECO:0000313" key="4">
    <source>
        <dbReference type="Proteomes" id="UP000736335"/>
    </source>
</evidence>
<evidence type="ECO:0000256" key="1">
    <source>
        <dbReference type="SAM" id="Coils"/>
    </source>
</evidence>
<feature type="coiled-coil region" evidence="1">
    <location>
        <begin position="314"/>
        <end position="341"/>
    </location>
</feature>
<reference evidence="3" key="1">
    <citation type="journal article" date="2020" name="Nat. Commun.">
        <title>Large-scale genome sequencing of mycorrhizal fungi provides insights into the early evolution of symbiotic traits.</title>
        <authorList>
            <person name="Miyauchi S."/>
            <person name="Kiss E."/>
            <person name="Kuo A."/>
            <person name="Drula E."/>
            <person name="Kohler A."/>
            <person name="Sanchez-Garcia M."/>
            <person name="Morin E."/>
            <person name="Andreopoulos B."/>
            <person name="Barry K.W."/>
            <person name="Bonito G."/>
            <person name="Buee M."/>
            <person name="Carver A."/>
            <person name="Chen C."/>
            <person name="Cichocki N."/>
            <person name="Clum A."/>
            <person name="Culley D."/>
            <person name="Crous P.W."/>
            <person name="Fauchery L."/>
            <person name="Girlanda M."/>
            <person name="Hayes R.D."/>
            <person name="Keri Z."/>
            <person name="LaButti K."/>
            <person name="Lipzen A."/>
            <person name="Lombard V."/>
            <person name="Magnuson J."/>
            <person name="Maillard F."/>
            <person name="Murat C."/>
            <person name="Nolan M."/>
            <person name="Ohm R.A."/>
            <person name="Pangilinan J."/>
            <person name="Pereira M.F."/>
            <person name="Perotto S."/>
            <person name="Peter M."/>
            <person name="Pfister S."/>
            <person name="Riley R."/>
            <person name="Sitrit Y."/>
            <person name="Stielow J.B."/>
            <person name="Szollosi G."/>
            <person name="Zifcakova L."/>
            <person name="Stursova M."/>
            <person name="Spatafora J.W."/>
            <person name="Tedersoo L."/>
            <person name="Vaario L.M."/>
            <person name="Yamada A."/>
            <person name="Yan M."/>
            <person name="Wang P."/>
            <person name="Xu J."/>
            <person name="Bruns T."/>
            <person name="Baldrian P."/>
            <person name="Vilgalys R."/>
            <person name="Dunand C."/>
            <person name="Henrissat B."/>
            <person name="Grigoriev I.V."/>
            <person name="Hibbett D."/>
            <person name="Nagy L.G."/>
            <person name="Martin F.M."/>
        </authorList>
    </citation>
    <scope>NUCLEOTIDE SEQUENCE</scope>
    <source>
        <strain evidence="3">UH-Tt-Lm1</strain>
    </source>
</reference>
<evidence type="ECO:0000256" key="2">
    <source>
        <dbReference type="SAM" id="MobiDB-lite"/>
    </source>
</evidence>
<dbReference type="Proteomes" id="UP000736335">
    <property type="component" value="Unassembled WGS sequence"/>
</dbReference>
<evidence type="ECO:0000313" key="3">
    <source>
        <dbReference type="EMBL" id="KAF9785734.1"/>
    </source>
</evidence>
<proteinExistence type="predicted"/>
<feature type="region of interest" description="Disordered" evidence="2">
    <location>
        <begin position="343"/>
        <end position="367"/>
    </location>
</feature>
<accession>A0A9P6HGU9</accession>
<dbReference type="AlphaFoldDB" id="A0A9P6HGU9"/>
<keyword evidence="4" id="KW-1185">Reference proteome</keyword>
<gene>
    <name evidence="3" type="ORF">BJ322DRAFT_1056036</name>
</gene>
<dbReference type="PANTHER" id="PTHR36223:SF1">
    <property type="entry name" value="TRANSCRIPTION ELONGATION FACTOR EAF N-TERMINAL DOMAIN-CONTAINING PROTEIN"/>
    <property type="match status" value="1"/>
</dbReference>
<feature type="region of interest" description="Disordered" evidence="2">
    <location>
        <begin position="226"/>
        <end position="304"/>
    </location>
</feature>
<sequence length="381" mass="41881">MKLGGCEVFIKCEVEAVDKKGKKKTTWEKIDEFGRKTSKDGRNTFCYIASQPGKKFMIGYSRKLDYGPPNTELAADVLFGGVYDGGWLTMDPTPGSKKAVGEAWYSVKGDKKYEWGFSMPDLIDGGTPDSVDPESVGQIDVELGFWTTSEWEIAEKPEQTLSNLGTIKVNEKDKKPGVHCAGPISEVSTGCMGALYHVTTRNLLTFTFFCRSRDWLEAEGIIKPVRKSQRNAPKPPPSPRRSPKPEPTDDVVGIINEPLRKGKRKATDAPEVSPLPDVVASRPARKTPKLLESPAFASGSKTHEPKSGVGFVDFEAIKAEEKEIEEQMLLLQKRKAGLRKKMTAFPTSGVGSGTGSPLPKVKIERESTRLVMTPEVVDLTD</sequence>
<comment type="caution">
    <text evidence="3">The sequence shown here is derived from an EMBL/GenBank/DDBJ whole genome shotgun (WGS) entry which is preliminary data.</text>
</comment>
<dbReference type="OrthoDB" id="3237202at2759"/>
<name>A0A9P6HGU9_9AGAM</name>
<reference evidence="3" key="2">
    <citation type="submission" date="2020-11" db="EMBL/GenBank/DDBJ databases">
        <authorList>
            <consortium name="DOE Joint Genome Institute"/>
            <person name="Kuo A."/>
            <person name="Miyauchi S."/>
            <person name="Kiss E."/>
            <person name="Drula E."/>
            <person name="Kohler A."/>
            <person name="Sanchez-Garcia M."/>
            <person name="Andreopoulos B."/>
            <person name="Barry K.W."/>
            <person name="Bonito G."/>
            <person name="Buee M."/>
            <person name="Carver A."/>
            <person name="Chen C."/>
            <person name="Cichocki N."/>
            <person name="Clum A."/>
            <person name="Culley D."/>
            <person name="Crous P.W."/>
            <person name="Fauchery L."/>
            <person name="Girlanda M."/>
            <person name="Hayes R."/>
            <person name="Keri Z."/>
            <person name="Labutti K."/>
            <person name="Lipzen A."/>
            <person name="Lombard V."/>
            <person name="Magnuson J."/>
            <person name="Maillard F."/>
            <person name="Morin E."/>
            <person name="Murat C."/>
            <person name="Nolan M."/>
            <person name="Ohm R."/>
            <person name="Pangilinan J."/>
            <person name="Pereira M."/>
            <person name="Perotto S."/>
            <person name="Peter M."/>
            <person name="Riley R."/>
            <person name="Sitrit Y."/>
            <person name="Stielow B."/>
            <person name="Szollosi G."/>
            <person name="Zifcakova L."/>
            <person name="Stursova M."/>
            <person name="Spatafora J.W."/>
            <person name="Tedersoo L."/>
            <person name="Vaario L.-M."/>
            <person name="Yamada A."/>
            <person name="Yan M."/>
            <person name="Wang P."/>
            <person name="Xu J."/>
            <person name="Bruns T."/>
            <person name="Baldrian P."/>
            <person name="Vilgalys R."/>
            <person name="Henrissat B."/>
            <person name="Grigoriev I.V."/>
            <person name="Hibbett D."/>
            <person name="Nagy L.G."/>
            <person name="Martin F.M."/>
        </authorList>
    </citation>
    <scope>NUCLEOTIDE SEQUENCE</scope>
    <source>
        <strain evidence="3">UH-Tt-Lm1</strain>
    </source>
</reference>
<dbReference type="PANTHER" id="PTHR36223">
    <property type="entry name" value="BETA-LACTAMASE-TYPE TRANSPEPTIDASE FOLD DOMAIN CONTAINING PROTEIN"/>
    <property type="match status" value="1"/>
</dbReference>
<organism evidence="3 4">
    <name type="scientific">Thelephora terrestris</name>
    <dbReference type="NCBI Taxonomy" id="56493"/>
    <lineage>
        <taxon>Eukaryota</taxon>
        <taxon>Fungi</taxon>
        <taxon>Dikarya</taxon>
        <taxon>Basidiomycota</taxon>
        <taxon>Agaricomycotina</taxon>
        <taxon>Agaricomycetes</taxon>
        <taxon>Thelephorales</taxon>
        <taxon>Thelephoraceae</taxon>
        <taxon>Thelephora</taxon>
    </lineage>
</organism>
<protein>
    <submittedName>
        <fullName evidence="3">Uncharacterized protein</fullName>
    </submittedName>
</protein>
<keyword evidence="1" id="KW-0175">Coiled coil</keyword>
<dbReference type="EMBL" id="WIUZ02000006">
    <property type="protein sequence ID" value="KAF9785734.1"/>
    <property type="molecule type" value="Genomic_DNA"/>
</dbReference>